<accession>A0A2Z5G8L3</accession>
<gene>
    <name evidence="2" type="ORF">ACPOL_5658</name>
</gene>
<dbReference type="RefSeq" id="WP_161557570.1">
    <property type="nucleotide sequence ID" value="NZ_CP030840.1"/>
</dbReference>
<evidence type="ECO:0000256" key="1">
    <source>
        <dbReference type="SAM" id="MobiDB-lite"/>
    </source>
</evidence>
<protein>
    <submittedName>
        <fullName evidence="2">Uncharacterized protein</fullName>
    </submittedName>
</protein>
<feature type="region of interest" description="Disordered" evidence="1">
    <location>
        <begin position="32"/>
        <end position="57"/>
    </location>
</feature>
<sequence>MGDTAQATEWNARLTELKQKRERGYTLQKTAQKMNKAVPSSTLLKDAPITSEETEAP</sequence>
<evidence type="ECO:0000313" key="3">
    <source>
        <dbReference type="Proteomes" id="UP000253606"/>
    </source>
</evidence>
<dbReference type="KEGG" id="abas:ACPOL_5658"/>
<organism evidence="2 3">
    <name type="scientific">Acidisarcina polymorpha</name>
    <dbReference type="NCBI Taxonomy" id="2211140"/>
    <lineage>
        <taxon>Bacteria</taxon>
        <taxon>Pseudomonadati</taxon>
        <taxon>Acidobacteriota</taxon>
        <taxon>Terriglobia</taxon>
        <taxon>Terriglobales</taxon>
        <taxon>Acidobacteriaceae</taxon>
        <taxon>Acidisarcina</taxon>
    </lineage>
</organism>
<name>A0A2Z5G8L3_9BACT</name>
<reference evidence="2 3" key="1">
    <citation type="journal article" date="2018" name="Front. Microbiol.">
        <title>Hydrolytic Capabilities as a Key to Environmental Success: Chitinolytic and Cellulolytic Acidobacteria From Acidic Sub-arctic Soils and Boreal Peatlands.</title>
        <authorList>
            <person name="Belova S.E."/>
            <person name="Ravin N.V."/>
            <person name="Pankratov T.A."/>
            <person name="Rakitin A.L."/>
            <person name="Ivanova A.A."/>
            <person name="Beletsky A.V."/>
            <person name="Mardanov A.V."/>
            <person name="Sinninghe Damste J.S."/>
            <person name="Dedysh S.N."/>
        </authorList>
    </citation>
    <scope>NUCLEOTIDE SEQUENCE [LARGE SCALE GENOMIC DNA]</scope>
    <source>
        <strain evidence="2 3">SBC82</strain>
    </source>
</reference>
<feature type="compositionally biased region" description="Polar residues" evidence="1">
    <location>
        <begin position="32"/>
        <end position="43"/>
    </location>
</feature>
<evidence type="ECO:0000313" key="2">
    <source>
        <dbReference type="EMBL" id="AXC14906.1"/>
    </source>
</evidence>
<dbReference type="EMBL" id="CP030840">
    <property type="protein sequence ID" value="AXC14906.1"/>
    <property type="molecule type" value="Genomic_DNA"/>
</dbReference>
<dbReference type="AlphaFoldDB" id="A0A2Z5G8L3"/>
<dbReference type="Proteomes" id="UP000253606">
    <property type="component" value="Chromosome"/>
</dbReference>
<proteinExistence type="predicted"/>
<keyword evidence="3" id="KW-1185">Reference proteome</keyword>